<keyword evidence="2" id="KW-1185">Reference proteome</keyword>
<name>A0AAV7X6E4_9NEOP</name>
<evidence type="ECO:0000313" key="1">
    <source>
        <dbReference type="EMBL" id="KAJ1520398.1"/>
    </source>
</evidence>
<protein>
    <submittedName>
        <fullName evidence="1">Uncharacterized protein</fullName>
    </submittedName>
</protein>
<proteinExistence type="predicted"/>
<accession>A0AAV7X6E4</accession>
<gene>
    <name evidence="1" type="ORF">ONE63_003533</name>
</gene>
<evidence type="ECO:0000313" key="2">
    <source>
        <dbReference type="Proteomes" id="UP001075354"/>
    </source>
</evidence>
<dbReference type="EMBL" id="JAPTSV010000014">
    <property type="protein sequence ID" value="KAJ1520398.1"/>
    <property type="molecule type" value="Genomic_DNA"/>
</dbReference>
<sequence>MMELMLPLFYCRDLNMLKVALMEKRTSLKEMRPQEKRGTLMTHFREGYSSCSSLKYYDMKVLAVFFYNVQYFIFKSK</sequence>
<dbReference type="Proteomes" id="UP001075354">
    <property type="component" value="Chromosome 14"/>
</dbReference>
<dbReference type="AlphaFoldDB" id="A0AAV7X6E4"/>
<comment type="caution">
    <text evidence="1">The sequence shown here is derived from an EMBL/GenBank/DDBJ whole genome shotgun (WGS) entry which is preliminary data.</text>
</comment>
<organism evidence="1 2">
    <name type="scientific">Megalurothrips usitatus</name>
    <name type="common">bean blossom thrips</name>
    <dbReference type="NCBI Taxonomy" id="439358"/>
    <lineage>
        <taxon>Eukaryota</taxon>
        <taxon>Metazoa</taxon>
        <taxon>Ecdysozoa</taxon>
        <taxon>Arthropoda</taxon>
        <taxon>Hexapoda</taxon>
        <taxon>Insecta</taxon>
        <taxon>Pterygota</taxon>
        <taxon>Neoptera</taxon>
        <taxon>Paraneoptera</taxon>
        <taxon>Thysanoptera</taxon>
        <taxon>Terebrantia</taxon>
        <taxon>Thripoidea</taxon>
        <taxon>Thripidae</taxon>
        <taxon>Megalurothrips</taxon>
    </lineage>
</organism>
<reference evidence="1" key="1">
    <citation type="submission" date="2022-12" db="EMBL/GenBank/DDBJ databases">
        <title>Chromosome-level genome assembly of the bean flower thrips Megalurothrips usitatus.</title>
        <authorList>
            <person name="Ma L."/>
            <person name="Liu Q."/>
            <person name="Li H."/>
            <person name="Cai W."/>
        </authorList>
    </citation>
    <scope>NUCLEOTIDE SEQUENCE</scope>
    <source>
        <strain evidence="1">Cailab_2022a</strain>
    </source>
</reference>